<keyword evidence="6" id="KW-1185">Reference proteome</keyword>
<dbReference type="CDD" id="cd07377">
    <property type="entry name" value="WHTH_GntR"/>
    <property type="match status" value="1"/>
</dbReference>
<dbReference type="InterPro" id="IPR036390">
    <property type="entry name" value="WH_DNA-bd_sf"/>
</dbReference>
<reference evidence="5 6" key="1">
    <citation type="journal article" date="2008" name="PLoS Genet.">
        <title>Complete genome sequence of the complex carbohydrate-degrading marine bacterium, Saccharophagus degradans strain 2-40 T.</title>
        <authorList>
            <person name="Weiner R.M."/>
            <person name="Taylor L.E.II."/>
            <person name="Henrissat B."/>
            <person name="Hauser L."/>
            <person name="Land M."/>
            <person name="Coutinho P.M."/>
            <person name="Rancurel C."/>
            <person name="Saunders E.H."/>
            <person name="Longmire A.G."/>
            <person name="Zhang H."/>
            <person name="Bayer E.A."/>
            <person name="Gilbert H.J."/>
            <person name="Larimer F."/>
            <person name="Zhulin I.B."/>
            <person name="Ekborg N.A."/>
            <person name="Lamed R."/>
            <person name="Richardson P.M."/>
            <person name="Borovok I."/>
            <person name="Hutcheson S."/>
        </authorList>
    </citation>
    <scope>NUCLEOTIDE SEQUENCE [LARGE SCALE GENOMIC DNA]</scope>
    <source>
        <strain evidence="6">2-40 / ATCC 43961 / DSM 17024</strain>
    </source>
</reference>
<dbReference type="Gene3D" id="1.10.10.10">
    <property type="entry name" value="Winged helix-like DNA-binding domain superfamily/Winged helix DNA-binding domain"/>
    <property type="match status" value="1"/>
</dbReference>
<dbReference type="SUPFAM" id="SSF48008">
    <property type="entry name" value="GntR ligand-binding domain-like"/>
    <property type="match status" value="1"/>
</dbReference>
<dbReference type="Pfam" id="PF07729">
    <property type="entry name" value="FCD"/>
    <property type="match status" value="1"/>
</dbReference>
<sequence>MDSVMFDQNKIVTIKDQIADQMRSDIIAGELAPNTKLNEQSLSKRFGVSRGPIRDVLLQLTKEGLLVSKNNCGVSVNSVLDPAMQTLMIRIRREIETHAISSLKGKLDDADFDALDSILNRLKDAFKQEDFIEVTKADIDFHRYLVYKAGGQELVNLWHPIVLRMRMNYKRITNPKACVDEHKAIANALKEDNIKAAKEALLANIR</sequence>
<dbReference type="HOGENOM" id="CLU_017584_5_1_6"/>
<dbReference type="Proteomes" id="UP000001947">
    <property type="component" value="Chromosome"/>
</dbReference>
<gene>
    <name evidence="5" type="ordered locus">Sde_2643</name>
</gene>
<evidence type="ECO:0000256" key="3">
    <source>
        <dbReference type="ARBA" id="ARBA00023163"/>
    </source>
</evidence>
<evidence type="ECO:0000256" key="1">
    <source>
        <dbReference type="ARBA" id="ARBA00023015"/>
    </source>
</evidence>
<evidence type="ECO:0000313" key="5">
    <source>
        <dbReference type="EMBL" id="ABD81903.1"/>
    </source>
</evidence>
<dbReference type="InterPro" id="IPR000524">
    <property type="entry name" value="Tscrpt_reg_HTH_GntR"/>
</dbReference>
<organism evidence="5 6">
    <name type="scientific">Saccharophagus degradans (strain 2-40 / ATCC 43961 / DSM 17024)</name>
    <dbReference type="NCBI Taxonomy" id="203122"/>
    <lineage>
        <taxon>Bacteria</taxon>
        <taxon>Pseudomonadati</taxon>
        <taxon>Pseudomonadota</taxon>
        <taxon>Gammaproteobacteria</taxon>
        <taxon>Cellvibrionales</taxon>
        <taxon>Cellvibrionaceae</taxon>
        <taxon>Saccharophagus</taxon>
    </lineage>
</organism>
<dbReference type="KEGG" id="sde:Sde_2643"/>
<dbReference type="Pfam" id="PF00392">
    <property type="entry name" value="GntR"/>
    <property type="match status" value="1"/>
</dbReference>
<dbReference type="AlphaFoldDB" id="Q21HC6"/>
<dbReference type="SUPFAM" id="SSF46785">
    <property type="entry name" value="Winged helix' DNA-binding domain"/>
    <property type="match status" value="1"/>
</dbReference>
<protein>
    <submittedName>
        <fullName evidence="5">Transcriptional regulator, GntR family</fullName>
    </submittedName>
</protein>
<feature type="domain" description="HTH gntR-type" evidence="4">
    <location>
        <begin position="12"/>
        <end position="79"/>
    </location>
</feature>
<evidence type="ECO:0000259" key="4">
    <source>
        <dbReference type="PROSITE" id="PS50949"/>
    </source>
</evidence>
<dbReference type="InterPro" id="IPR011711">
    <property type="entry name" value="GntR_C"/>
</dbReference>
<keyword evidence="3" id="KW-0804">Transcription</keyword>
<dbReference type="Gene3D" id="1.20.120.530">
    <property type="entry name" value="GntR ligand-binding domain-like"/>
    <property type="match status" value="1"/>
</dbReference>
<dbReference type="eggNOG" id="COG1802">
    <property type="taxonomic scope" value="Bacteria"/>
</dbReference>
<dbReference type="InterPro" id="IPR008920">
    <property type="entry name" value="TF_FadR/GntR_C"/>
</dbReference>
<keyword evidence="1" id="KW-0805">Transcription regulation</keyword>
<dbReference type="InterPro" id="IPR036388">
    <property type="entry name" value="WH-like_DNA-bd_sf"/>
</dbReference>
<evidence type="ECO:0000313" key="6">
    <source>
        <dbReference type="Proteomes" id="UP000001947"/>
    </source>
</evidence>
<name>Q21HC6_SACD2</name>
<dbReference type="STRING" id="203122.Sde_2643"/>
<dbReference type="EMBL" id="CP000282">
    <property type="protein sequence ID" value="ABD81903.1"/>
    <property type="molecule type" value="Genomic_DNA"/>
</dbReference>
<dbReference type="SMART" id="SM00895">
    <property type="entry name" value="FCD"/>
    <property type="match status" value="1"/>
</dbReference>
<evidence type="ECO:0000256" key="2">
    <source>
        <dbReference type="ARBA" id="ARBA00023125"/>
    </source>
</evidence>
<keyword evidence="2" id="KW-0238">DNA-binding</keyword>
<dbReference type="PANTHER" id="PTHR43537:SF5">
    <property type="entry name" value="UXU OPERON TRANSCRIPTIONAL REGULATOR"/>
    <property type="match status" value="1"/>
</dbReference>
<dbReference type="GO" id="GO:0003700">
    <property type="term" value="F:DNA-binding transcription factor activity"/>
    <property type="evidence" value="ECO:0007669"/>
    <property type="project" value="InterPro"/>
</dbReference>
<dbReference type="PROSITE" id="PS50949">
    <property type="entry name" value="HTH_GNTR"/>
    <property type="match status" value="1"/>
</dbReference>
<dbReference type="GO" id="GO:0003677">
    <property type="term" value="F:DNA binding"/>
    <property type="evidence" value="ECO:0007669"/>
    <property type="project" value="UniProtKB-KW"/>
</dbReference>
<accession>Q21HC6</accession>
<dbReference type="SMART" id="SM00345">
    <property type="entry name" value="HTH_GNTR"/>
    <property type="match status" value="1"/>
</dbReference>
<proteinExistence type="predicted"/>
<dbReference type="PANTHER" id="PTHR43537">
    <property type="entry name" value="TRANSCRIPTIONAL REGULATOR, GNTR FAMILY"/>
    <property type="match status" value="1"/>
</dbReference>